<dbReference type="HOGENOM" id="CLU_1972023_0_0_1"/>
<organism evidence="2 3">
    <name type="scientific">Trichosporon asahii var. asahii (strain CBS 8904)</name>
    <name type="common">Yeast</name>
    <dbReference type="NCBI Taxonomy" id="1220162"/>
    <lineage>
        <taxon>Eukaryota</taxon>
        <taxon>Fungi</taxon>
        <taxon>Dikarya</taxon>
        <taxon>Basidiomycota</taxon>
        <taxon>Agaricomycotina</taxon>
        <taxon>Tremellomycetes</taxon>
        <taxon>Trichosporonales</taxon>
        <taxon>Trichosporonaceae</taxon>
        <taxon>Trichosporon</taxon>
    </lineage>
</organism>
<evidence type="ECO:0000313" key="3">
    <source>
        <dbReference type="Proteomes" id="UP000006757"/>
    </source>
</evidence>
<evidence type="ECO:0000313" key="2">
    <source>
        <dbReference type="EMBL" id="EKC99472.1"/>
    </source>
</evidence>
<comment type="caution">
    <text evidence="2">The sequence shown here is derived from an EMBL/GenBank/DDBJ whole genome shotgun (WGS) entry which is preliminary data.</text>
</comment>
<dbReference type="InParanoid" id="K1VS13"/>
<accession>K1VS13</accession>
<keyword evidence="1" id="KW-1133">Transmembrane helix</keyword>
<evidence type="ECO:0000256" key="1">
    <source>
        <dbReference type="SAM" id="Phobius"/>
    </source>
</evidence>
<reference evidence="2 3" key="1">
    <citation type="journal article" date="2012" name="Eukaryot. Cell">
        <title>Genome sequence of the Trichosporon asahii environmental strain CBS 8904.</title>
        <authorList>
            <person name="Yang R.Y."/>
            <person name="Li H.T."/>
            <person name="Zhu H."/>
            <person name="Zhou G.P."/>
            <person name="Wang M."/>
            <person name="Wang L."/>
        </authorList>
    </citation>
    <scope>NUCLEOTIDE SEQUENCE [LARGE SCALE GENOMIC DNA]</scope>
    <source>
        <strain evidence="2 3">CBS 8904</strain>
    </source>
</reference>
<keyword evidence="3" id="KW-1185">Reference proteome</keyword>
<keyword evidence="1" id="KW-0812">Transmembrane</keyword>
<sequence>MMINQNNEKSIAKLSQGGVPSYAGLTGNALLAAVVATGTVGFALFGYGECLFLYATGQQSAIPRIVAAPAEFSASIQAFSPLPHCTSIDPGPLTIDSFADATIAFSEFSGLHLVLSGNRHSRRLGEP</sequence>
<proteinExistence type="predicted"/>
<dbReference type="AlphaFoldDB" id="K1VS13"/>
<gene>
    <name evidence="2" type="ORF">A1Q2_06204</name>
</gene>
<dbReference type="Proteomes" id="UP000006757">
    <property type="component" value="Unassembled WGS sequence"/>
</dbReference>
<dbReference type="EMBL" id="AMBO01000371">
    <property type="protein sequence ID" value="EKC99472.1"/>
    <property type="molecule type" value="Genomic_DNA"/>
</dbReference>
<protein>
    <submittedName>
        <fullName evidence="2">Uncharacterized protein</fullName>
    </submittedName>
</protein>
<name>K1VS13_TRIAC</name>
<feature type="transmembrane region" description="Helical" evidence="1">
    <location>
        <begin position="29"/>
        <end position="54"/>
    </location>
</feature>
<keyword evidence="1" id="KW-0472">Membrane</keyword>